<dbReference type="RefSeq" id="WP_117953104.1">
    <property type="nucleotide sequence ID" value="NZ_QRAN01000004.1"/>
</dbReference>
<sequence>MTGQQIDRLVKMANQIALNFGEQRNLDEAARKTAEHLQKFWTPAMRRQLSAYAREGGDALSPAVSLLLERQRSQ</sequence>
<gene>
    <name evidence="1" type="ORF">DWB85_04960</name>
</gene>
<evidence type="ECO:0000313" key="2">
    <source>
        <dbReference type="Proteomes" id="UP000265509"/>
    </source>
</evidence>
<keyword evidence="2" id="KW-1185">Reference proteome</keyword>
<dbReference type="InterPro" id="IPR021074">
    <property type="entry name" value="Formate_DH_dsu"/>
</dbReference>
<comment type="caution">
    <text evidence="1">The sequence shown here is derived from an EMBL/GenBank/DDBJ whole genome shotgun (WGS) entry which is preliminary data.</text>
</comment>
<dbReference type="EMBL" id="QRAN01000004">
    <property type="protein sequence ID" value="RLQ22798.1"/>
    <property type="molecule type" value="Genomic_DNA"/>
</dbReference>
<dbReference type="AlphaFoldDB" id="A0A3L7DYW9"/>
<dbReference type="OrthoDB" id="8527650at2"/>
<proteinExistence type="predicted"/>
<dbReference type="Proteomes" id="UP000265509">
    <property type="component" value="Unassembled WGS sequence"/>
</dbReference>
<name>A0A3L7DYW9_9GAMM</name>
<accession>A0A3L7DYW9</accession>
<reference evidence="1 2" key="1">
    <citation type="submission" date="2018-07" db="EMBL/GenBank/DDBJ databases">
        <title>Halioglobus sp. genome submission.</title>
        <authorList>
            <person name="Ye M.-Q."/>
            <person name="Du Z.-J."/>
        </authorList>
    </citation>
    <scope>NUCLEOTIDE SEQUENCE [LARGE SCALE GENOMIC DNA]</scope>
    <source>
        <strain evidence="1 2">U0301</strain>
    </source>
</reference>
<dbReference type="Pfam" id="PF11390">
    <property type="entry name" value="FdsD"/>
    <property type="match status" value="1"/>
</dbReference>
<evidence type="ECO:0000313" key="1">
    <source>
        <dbReference type="EMBL" id="RLQ22798.1"/>
    </source>
</evidence>
<organism evidence="1 2">
    <name type="scientific">Seongchinamella sediminis</name>
    <dbReference type="NCBI Taxonomy" id="2283635"/>
    <lineage>
        <taxon>Bacteria</taxon>
        <taxon>Pseudomonadati</taxon>
        <taxon>Pseudomonadota</taxon>
        <taxon>Gammaproteobacteria</taxon>
        <taxon>Cellvibrionales</taxon>
        <taxon>Halieaceae</taxon>
        <taxon>Seongchinamella</taxon>
    </lineage>
</organism>
<protein>
    <submittedName>
        <fullName evidence="1">Formate dehydrogenase</fullName>
    </submittedName>
</protein>